<dbReference type="EMBL" id="CP001821">
    <property type="protein sequence ID" value="ACZ32225.1"/>
    <property type="molecule type" value="Genomic_DNA"/>
</dbReference>
<dbReference type="PROSITE" id="PS00549">
    <property type="entry name" value="BACTERIOFERRITIN"/>
    <property type="match status" value="1"/>
</dbReference>
<dbReference type="STRING" id="446471.Xcel_3225"/>
<dbReference type="eggNOG" id="COG1950">
    <property type="taxonomic scope" value="Bacteria"/>
</dbReference>
<feature type="transmembrane region" description="Helical" evidence="1">
    <location>
        <begin position="69"/>
        <end position="91"/>
    </location>
</feature>
<keyword evidence="3" id="KW-1185">Reference proteome</keyword>
<keyword evidence="1" id="KW-0472">Membrane</keyword>
<dbReference type="PANTHER" id="PTHR37309">
    <property type="entry name" value="SLR0284 PROTEIN"/>
    <property type="match status" value="1"/>
</dbReference>
<name>D1C0M2_XYLCX</name>
<dbReference type="HOGENOM" id="CLU_120441_0_0_11"/>
<proteinExistence type="predicted"/>
<sequence length="137" mass="15208">MRGMNFVVRVLVTALALWLTSLVIPSHLDVIDDGSKGGTVIAVLLVALVFNLVNLVVKPLVKLLSLPLYILTLGLFTLVVNALMLWLTVWITGQEWFSTRPVFGLEIHGGFWWYVLAALIIAVLQVVIGSFAPKRRR</sequence>
<keyword evidence="1" id="KW-0812">Transmembrane</keyword>
<organism evidence="2 3">
    <name type="scientific">Xylanimonas cellulosilytica (strain DSM 15894 / JCM 12276 / CECT 5975 / KCTC 9989 / LMG 20990 / NBRC 107835 / XIL07)</name>
    <dbReference type="NCBI Taxonomy" id="446471"/>
    <lineage>
        <taxon>Bacteria</taxon>
        <taxon>Bacillati</taxon>
        <taxon>Actinomycetota</taxon>
        <taxon>Actinomycetes</taxon>
        <taxon>Micrococcales</taxon>
        <taxon>Promicromonosporaceae</taxon>
        <taxon>Xylanimonas</taxon>
    </lineage>
</organism>
<protein>
    <submittedName>
        <fullName evidence="2">Uncharacterized protein</fullName>
    </submittedName>
</protein>
<dbReference type="AlphaFoldDB" id="D1C0M2"/>
<dbReference type="PANTHER" id="PTHR37309:SF1">
    <property type="entry name" value="SLR0284 PROTEIN"/>
    <property type="match status" value="1"/>
</dbReference>
<feature type="transmembrane region" description="Helical" evidence="1">
    <location>
        <begin position="38"/>
        <end position="57"/>
    </location>
</feature>
<feature type="transmembrane region" description="Helical" evidence="1">
    <location>
        <begin position="111"/>
        <end position="132"/>
    </location>
</feature>
<evidence type="ECO:0000256" key="1">
    <source>
        <dbReference type="SAM" id="Phobius"/>
    </source>
</evidence>
<dbReference type="KEGG" id="xce:Xcel_3225"/>
<accession>D1C0M2</accession>
<reference evidence="2 3" key="2">
    <citation type="journal article" date="2010" name="Stand. Genomic Sci.">
        <title>Complete genome sequence of Xylanimonas cellulosilytica type strain (XIL07).</title>
        <authorList>
            <person name="Foster B."/>
            <person name="Pukall R."/>
            <person name="Abt B."/>
            <person name="Nolan M."/>
            <person name="Glavina Del Rio T."/>
            <person name="Chen F."/>
            <person name="Lucas S."/>
            <person name="Tice H."/>
            <person name="Pitluck S."/>
            <person name="Cheng J.-F."/>
            <person name="Chertkov O."/>
            <person name="Brettin T."/>
            <person name="Han C."/>
            <person name="Detter J.C."/>
            <person name="Bruce D."/>
            <person name="Goodwin L."/>
            <person name="Ivanova N."/>
            <person name="Mavromatis K."/>
            <person name="Pati A."/>
            <person name="Mikhailova N."/>
            <person name="Chen A."/>
            <person name="Palaniappan K."/>
            <person name="Land M."/>
            <person name="Hauser L."/>
            <person name="Chang Y.-J."/>
            <person name="Jeffries C.D."/>
            <person name="Chain P."/>
            <person name="Rohde M."/>
            <person name="Goeker M."/>
            <person name="Bristow J."/>
            <person name="Eisen J.A."/>
            <person name="Markowitz V."/>
            <person name="Hugenholtz P."/>
            <person name="Kyrpides N.C."/>
            <person name="Klenk H.-P."/>
            <person name="Lapidus A."/>
        </authorList>
    </citation>
    <scope>NUCLEOTIDE SEQUENCE [LARGE SCALE GENOMIC DNA]</scope>
    <source>
        <strain evidence="3">DSM 15894 / CECT 5975 / LMG 20990 / XIL07</strain>
    </source>
</reference>
<dbReference type="Proteomes" id="UP000002255">
    <property type="component" value="Chromosome"/>
</dbReference>
<evidence type="ECO:0000313" key="2">
    <source>
        <dbReference type="EMBL" id="ACZ32225.1"/>
    </source>
</evidence>
<evidence type="ECO:0000313" key="3">
    <source>
        <dbReference type="Proteomes" id="UP000002255"/>
    </source>
</evidence>
<dbReference type="Pfam" id="PF04020">
    <property type="entry name" value="Phage_holin_4_2"/>
    <property type="match status" value="1"/>
</dbReference>
<reference evidence="3" key="1">
    <citation type="submission" date="2009-11" db="EMBL/GenBank/DDBJ databases">
        <title>The complete chromosome of Xylanimonas cellulosilytica DSM 15894.</title>
        <authorList>
            <consortium name="US DOE Joint Genome Institute (JGI-PGF)"/>
            <person name="Lucas S."/>
            <person name="Copeland A."/>
            <person name="Lapidus A."/>
            <person name="Glavina del Rio T."/>
            <person name="Dalin E."/>
            <person name="Tice H."/>
            <person name="Bruce D."/>
            <person name="Goodwin L."/>
            <person name="Pitluck S."/>
            <person name="Kyrpides N."/>
            <person name="Mavromatis K."/>
            <person name="Ivanova N."/>
            <person name="Mikhailova N."/>
            <person name="Foster B."/>
            <person name="Clum A."/>
            <person name="Brettin T."/>
            <person name="Detter J.C."/>
            <person name="Han C."/>
            <person name="Larimer F."/>
            <person name="Land M."/>
            <person name="Hauser L."/>
            <person name="Markowitz V."/>
            <person name="Cheng J.F."/>
            <person name="Hugenholtz P."/>
            <person name="Woyke T."/>
            <person name="Wu D."/>
            <person name="Gehrich-Schroeter G."/>
            <person name="Schneider S."/>
            <person name="Pukall S.R."/>
            <person name="Klenk H.P."/>
            <person name="Eisen J.A."/>
        </authorList>
    </citation>
    <scope>NUCLEOTIDE SEQUENCE [LARGE SCALE GENOMIC DNA]</scope>
    <source>
        <strain evidence="3">DSM 15894 / CECT 5975 / LMG 20990 / XIL07</strain>
    </source>
</reference>
<dbReference type="InterPro" id="IPR007165">
    <property type="entry name" value="Phage_holin_4_2"/>
</dbReference>
<gene>
    <name evidence="2" type="ordered locus">Xcel_3225</name>
</gene>
<keyword evidence="1" id="KW-1133">Transmembrane helix</keyword>